<accession>A0ABV5TH20</accession>
<dbReference type="RefSeq" id="WP_344743885.1">
    <property type="nucleotide sequence ID" value="NZ_BAAAWW010000035.1"/>
</dbReference>
<evidence type="ECO:0000313" key="3">
    <source>
        <dbReference type="Proteomes" id="UP001589610"/>
    </source>
</evidence>
<sequence>MEGLKLQQPVLVGLGTGDAIGFVGGWAGDAGGPNTQRGAPAGSWFAISRTGDSAVRPRQGARLQHEARSSGLQKSEVERLSGGRGRKVGIEGAGDGAAIGDRVFWAGSVRREGS</sequence>
<proteinExistence type="predicted"/>
<keyword evidence="3" id="KW-1185">Reference proteome</keyword>
<name>A0ABV5TH20_9ACTN</name>
<evidence type="ECO:0000313" key="2">
    <source>
        <dbReference type="EMBL" id="MFB9676968.1"/>
    </source>
</evidence>
<reference evidence="2 3" key="1">
    <citation type="submission" date="2024-09" db="EMBL/GenBank/DDBJ databases">
        <authorList>
            <person name="Sun Q."/>
            <person name="Mori K."/>
        </authorList>
    </citation>
    <scope>NUCLEOTIDE SEQUENCE [LARGE SCALE GENOMIC DNA]</scope>
    <source>
        <strain evidence="2 3">JCM 3028</strain>
    </source>
</reference>
<dbReference type="Proteomes" id="UP001589610">
    <property type="component" value="Unassembled WGS sequence"/>
</dbReference>
<comment type="caution">
    <text evidence="2">The sequence shown here is derived from an EMBL/GenBank/DDBJ whole genome shotgun (WGS) entry which is preliminary data.</text>
</comment>
<feature type="region of interest" description="Disordered" evidence="1">
    <location>
        <begin position="51"/>
        <end position="94"/>
    </location>
</feature>
<organism evidence="2 3">
    <name type="scientific">Streptosporangium vulgare</name>
    <dbReference type="NCBI Taxonomy" id="46190"/>
    <lineage>
        <taxon>Bacteria</taxon>
        <taxon>Bacillati</taxon>
        <taxon>Actinomycetota</taxon>
        <taxon>Actinomycetes</taxon>
        <taxon>Streptosporangiales</taxon>
        <taxon>Streptosporangiaceae</taxon>
        <taxon>Streptosporangium</taxon>
    </lineage>
</organism>
<dbReference type="EMBL" id="JBHMBS010000006">
    <property type="protein sequence ID" value="MFB9676968.1"/>
    <property type="molecule type" value="Genomic_DNA"/>
</dbReference>
<evidence type="ECO:0000256" key="1">
    <source>
        <dbReference type="SAM" id="MobiDB-lite"/>
    </source>
</evidence>
<gene>
    <name evidence="2" type="ORF">ACFFRH_15915</name>
</gene>
<protein>
    <submittedName>
        <fullName evidence="2">Uncharacterized protein</fullName>
    </submittedName>
</protein>